<dbReference type="InterPro" id="IPR038811">
    <property type="entry name" value="CDCP1"/>
</dbReference>
<feature type="domain" description="CDCP1 third and sixth CUB" evidence="3">
    <location>
        <begin position="513"/>
        <end position="626"/>
    </location>
</feature>
<dbReference type="GeneTree" id="ENSGT00390000010209"/>
<feature type="domain" description="CDCP1 third and sixth CUB" evidence="3">
    <location>
        <begin position="216"/>
        <end position="305"/>
    </location>
</feature>
<keyword evidence="1" id="KW-0472">Membrane</keyword>
<dbReference type="AlphaFoldDB" id="A0A3B3SXU9"/>
<name>A0A3B3SXU9_9TELE</name>
<reference evidence="6" key="2">
    <citation type="submission" date="2025-09" db="UniProtKB">
        <authorList>
            <consortium name="Ensembl"/>
        </authorList>
    </citation>
    <scope>IDENTIFICATION</scope>
</reference>
<evidence type="ECO:0000313" key="7">
    <source>
        <dbReference type="Proteomes" id="UP000261540"/>
    </source>
</evidence>
<feature type="domain" description="CDCP1 second and fifth CUB" evidence="5">
    <location>
        <begin position="101"/>
        <end position="203"/>
    </location>
</feature>
<evidence type="ECO:0000259" key="3">
    <source>
        <dbReference type="Pfam" id="PF23665"/>
    </source>
</evidence>
<dbReference type="InterPro" id="IPR056266">
    <property type="entry name" value="CDCP1_CUB_3rd_6th"/>
</dbReference>
<evidence type="ECO:0000259" key="5">
    <source>
        <dbReference type="Pfam" id="PF23668"/>
    </source>
</evidence>
<evidence type="ECO:0000259" key="4">
    <source>
        <dbReference type="Pfam" id="PF23667"/>
    </source>
</evidence>
<feature type="signal peptide" evidence="2">
    <location>
        <begin position="1"/>
        <end position="26"/>
    </location>
</feature>
<dbReference type="PANTHER" id="PTHR14477:SF1">
    <property type="entry name" value="CUB DOMAIN-CONTAINING PROTEIN 1"/>
    <property type="match status" value="1"/>
</dbReference>
<reference evidence="6" key="1">
    <citation type="submission" date="2025-08" db="UniProtKB">
        <authorList>
            <consortium name="Ensembl"/>
        </authorList>
    </citation>
    <scope>IDENTIFICATION</scope>
</reference>
<evidence type="ECO:0000256" key="1">
    <source>
        <dbReference type="SAM" id="Phobius"/>
    </source>
</evidence>
<protein>
    <submittedName>
        <fullName evidence="6">CUB domain containing protein 1</fullName>
    </submittedName>
</protein>
<feature type="transmembrane region" description="Helical" evidence="1">
    <location>
        <begin position="637"/>
        <end position="660"/>
    </location>
</feature>
<dbReference type="Pfam" id="PF23668">
    <property type="entry name" value="CUB_CDCP1_2"/>
    <property type="match status" value="2"/>
</dbReference>
<organism evidence="6 7">
    <name type="scientific">Paramormyrops kingsleyae</name>
    <dbReference type="NCBI Taxonomy" id="1676925"/>
    <lineage>
        <taxon>Eukaryota</taxon>
        <taxon>Metazoa</taxon>
        <taxon>Chordata</taxon>
        <taxon>Craniata</taxon>
        <taxon>Vertebrata</taxon>
        <taxon>Euteleostomi</taxon>
        <taxon>Actinopterygii</taxon>
        <taxon>Neopterygii</taxon>
        <taxon>Teleostei</taxon>
        <taxon>Osteoglossocephala</taxon>
        <taxon>Osteoglossomorpha</taxon>
        <taxon>Osteoglossiformes</taxon>
        <taxon>Mormyridae</taxon>
        <taxon>Paramormyrops</taxon>
    </lineage>
</organism>
<keyword evidence="1" id="KW-0812">Transmembrane</keyword>
<dbReference type="Pfam" id="PF23667">
    <property type="entry name" value="CUB_CDCP1_1"/>
    <property type="match status" value="1"/>
</dbReference>
<sequence length="717" mass="78613">MRFPTSGCTLHLLQVLLTIGPFITVGQRVTNQGEVISIVKNAKGPACSVYLPNSAKSVESLNNITSENLNFTCPNPQDVFVVKTTTVIDCTAETYRMDVGKMDSLPFLKFNRTFTWEVTALPGRAVRLGFPLAGLRQVLPSIGCPEQNVYTITARQATRDTAVGTFCPNGPVSGILVLSKGMVTVEVPSQVKMDLPLFNISVGPDIKTLAQFEVAIPRGLTVSEFFSPEYPARFPDGDLMWSFNVPPKHYATVQFVSSDSPGCSGQRATVEFQYKNFSLVKNLADTQPAKAHGNFSMYLRNCKDRNFPGNSLAFKVSVIPAETKGLCSVSLAKEAGLSIHIKKTNPKSGCVIKKDSVVVAEVTLSAGKVTNLNFQDCTYEDLSLMINQTIVCRQLWECPSSIPLTVPPLQPCLPQLISSVTWHLQAPAGGGLELLPATGSLQQMFPGFNCNGSFTLLVTERDGFSVGHFCPLGPIRRIQTFNNISITAMPTTDNLLIPSQQSFFSVSFQRKIKENYIFFVSPQEGVPTLLATPGWPDGMRTYTTASWIFSLAKGFLASVNFVTVSQPKCEDGHTGITVKMQGSHEEVYSQREDEDSVSEVLVPNSFYLNVSNCLVERENFRMFSKIVMKQNASSLPVILGLAGVMLVLAVVVLLAICCMIRKRQKQDSCHPVSVYNPNGNFMAPGHPQNPKTRADSESHIYAYIDDTQSRFKPQGLE</sequence>
<feature type="chain" id="PRO_5017464986" evidence="2">
    <location>
        <begin position="27"/>
        <end position="717"/>
    </location>
</feature>
<dbReference type="Pfam" id="PF23665">
    <property type="entry name" value="CDCP1_CUB_6"/>
    <property type="match status" value="2"/>
</dbReference>
<feature type="domain" description="CDCP1 second and fifth CUB" evidence="5">
    <location>
        <begin position="405"/>
        <end position="488"/>
    </location>
</feature>
<keyword evidence="2" id="KW-0732">Signal</keyword>
<dbReference type="PANTHER" id="PTHR14477">
    <property type="entry name" value="CUB DOMAIN-CONTAINING PROTEIN 1"/>
    <property type="match status" value="1"/>
</dbReference>
<feature type="domain" description="CDCP1 first CUB" evidence="4">
    <location>
        <begin position="32"/>
        <end position="90"/>
    </location>
</feature>
<evidence type="ECO:0000256" key="2">
    <source>
        <dbReference type="SAM" id="SignalP"/>
    </source>
</evidence>
<keyword evidence="7" id="KW-1185">Reference proteome</keyword>
<accession>A0A3B3SXU9</accession>
<dbReference type="InterPro" id="IPR056269">
    <property type="entry name" value="CUB_CDCP1_2nd_5th"/>
</dbReference>
<dbReference type="InterPro" id="IPR056268">
    <property type="entry name" value="CUB_CDCP1_1st"/>
</dbReference>
<dbReference type="Ensembl" id="ENSPKIT00000015999.1">
    <property type="protein sequence ID" value="ENSPKIP00000035073.1"/>
    <property type="gene ID" value="ENSPKIG00000014164.1"/>
</dbReference>
<dbReference type="Proteomes" id="UP000261540">
    <property type="component" value="Unplaced"/>
</dbReference>
<keyword evidence="1" id="KW-1133">Transmembrane helix</keyword>
<evidence type="ECO:0000313" key="6">
    <source>
        <dbReference type="Ensembl" id="ENSPKIP00000035073.1"/>
    </source>
</evidence>
<proteinExistence type="predicted"/>